<accession>G9EJM2</accession>
<protein>
    <recommendedName>
        <fullName evidence="3">SET domain-containing protein</fullName>
    </recommendedName>
</protein>
<dbReference type="Proteomes" id="UP000002770">
    <property type="component" value="Unassembled WGS sequence"/>
</dbReference>
<proteinExistence type="predicted"/>
<dbReference type="HOGENOM" id="CLU_2117949_0_0_6"/>
<dbReference type="InParanoid" id="G9EJM2"/>
<gene>
    <name evidence="1" type="ORF">LDG_5388</name>
</gene>
<dbReference type="EMBL" id="JH413798">
    <property type="protein sequence ID" value="EHL32432.1"/>
    <property type="molecule type" value="Genomic_DNA"/>
</dbReference>
<reference evidence="1 2" key="1">
    <citation type="journal article" date="2011" name="BMC Genomics">
        <title>Insight into cross-talk between intra-amoebal pathogens.</title>
        <authorList>
            <person name="Gimenez G."/>
            <person name="Bertelli C."/>
            <person name="Moliner C."/>
            <person name="Robert C."/>
            <person name="Raoult D."/>
            <person name="Fournier P.E."/>
            <person name="Greub G."/>
        </authorList>
    </citation>
    <scope>NUCLEOTIDE SEQUENCE [LARGE SCALE GENOMIC DNA]</scope>
    <source>
        <strain evidence="1 2">LLAP12</strain>
    </source>
</reference>
<organism evidence="1 2">
    <name type="scientific">Legionella drancourtii LLAP12</name>
    <dbReference type="NCBI Taxonomy" id="658187"/>
    <lineage>
        <taxon>Bacteria</taxon>
        <taxon>Pseudomonadati</taxon>
        <taxon>Pseudomonadota</taxon>
        <taxon>Gammaproteobacteria</taxon>
        <taxon>Legionellales</taxon>
        <taxon>Legionellaceae</taxon>
        <taxon>Legionella</taxon>
    </lineage>
</organism>
<evidence type="ECO:0000313" key="1">
    <source>
        <dbReference type="EMBL" id="EHL32432.1"/>
    </source>
</evidence>
<sequence length="114" mass="13091">MKPDDYIPSEHDNPSLVSVKMVDLLRKFNGRGVFAEKNINEGETIGTYTGTVYSSETAYEAYLKESDSDNSYAMKIKKILLMPNLKGILHDLLIIPTCRIMWRFLKRGSVKIMW</sequence>
<dbReference type="eggNOG" id="COG2940">
    <property type="taxonomic scope" value="Bacteria"/>
</dbReference>
<dbReference type="InterPro" id="IPR046341">
    <property type="entry name" value="SET_dom_sf"/>
</dbReference>
<dbReference type="SUPFAM" id="SSF82199">
    <property type="entry name" value="SET domain"/>
    <property type="match status" value="1"/>
</dbReference>
<name>G9EJM2_9GAMM</name>
<evidence type="ECO:0000313" key="2">
    <source>
        <dbReference type="Proteomes" id="UP000002770"/>
    </source>
</evidence>
<keyword evidence="2" id="KW-1185">Reference proteome</keyword>
<dbReference type="STRING" id="658187.LDG_5388"/>
<evidence type="ECO:0008006" key="3">
    <source>
        <dbReference type="Google" id="ProtNLM"/>
    </source>
</evidence>
<dbReference type="Gene3D" id="2.170.270.10">
    <property type="entry name" value="SET domain"/>
    <property type="match status" value="1"/>
</dbReference>
<dbReference type="AlphaFoldDB" id="G9EJM2"/>